<dbReference type="EMBL" id="OZ019895">
    <property type="protein sequence ID" value="CAK9220104.1"/>
    <property type="molecule type" value="Genomic_DNA"/>
</dbReference>
<feature type="repeat" description="ANK" evidence="3">
    <location>
        <begin position="279"/>
        <end position="311"/>
    </location>
</feature>
<comment type="subcellular location">
    <subcellularLocation>
        <location evidence="1">Nucleus</location>
    </subcellularLocation>
</comment>
<dbReference type="Gene3D" id="1.25.40.20">
    <property type="entry name" value="Ankyrin repeat-containing domain"/>
    <property type="match status" value="1"/>
</dbReference>
<keyword evidence="7" id="KW-1185">Reference proteome</keyword>
<dbReference type="SUPFAM" id="SSF48403">
    <property type="entry name" value="Ankyrin repeat"/>
    <property type="match status" value="1"/>
</dbReference>
<dbReference type="PROSITE" id="PS50297">
    <property type="entry name" value="ANK_REP_REGION"/>
    <property type="match status" value="1"/>
</dbReference>
<dbReference type="SMART" id="SM00298">
    <property type="entry name" value="CHROMO"/>
    <property type="match status" value="3"/>
</dbReference>
<dbReference type="InterPro" id="IPR000953">
    <property type="entry name" value="Chromo/chromo_shadow_dom"/>
</dbReference>
<sequence>MECAAMAASCGAVAVQGRAAVAVPCGDSSVGSSFVAMRTSRGRPLQSSSSALAVSSSFSICPAFAVGRHCEALRISAAGVGLFDVVWQRAVPVGGKRISRTMIRRAQMEKSSVRERSQEEKDRDLVVSGDERVNEEKKEEEEEEEEELDEGNEEETVVFRADTDGEEVYGEVKCILSSRVVDRQTQYLIEWNDEHPDSWEPASNIARDVVSEYELPWWQAARKADDQKLKELLAYEGRDVNCIDENERTALFFAAGMGSEKCVRLLTELGAEVQWQDKDGFSPLHIAAGYVHTSVVKALLEFGADPELEDAKGRSSLQLAQDLLARTPRTNPMQFARRMALDQVVKLLDDAIYESVEVEQILDKRRDEKGVVEYLVKWSDDSEESWEPAENIGEDLVKDYEEGLEYGIAERVVDKREVNGTVEYLVQWADSERNTWEPVDNIAADVISEFEKLQEKKSQASVQATDNGSTTINSVSP</sequence>
<dbReference type="Pfam" id="PF12796">
    <property type="entry name" value="Ank_2"/>
    <property type="match status" value="1"/>
</dbReference>
<evidence type="ECO:0000256" key="3">
    <source>
        <dbReference type="PROSITE-ProRule" id="PRU00023"/>
    </source>
</evidence>
<dbReference type="InterPro" id="IPR023780">
    <property type="entry name" value="Chromo_domain"/>
</dbReference>
<dbReference type="CDD" id="cd00024">
    <property type="entry name" value="CD_CSD"/>
    <property type="match status" value="2"/>
</dbReference>
<evidence type="ECO:0000313" key="6">
    <source>
        <dbReference type="EMBL" id="CAK9220104.1"/>
    </source>
</evidence>
<keyword evidence="3" id="KW-0040">ANK repeat</keyword>
<dbReference type="InterPro" id="IPR002110">
    <property type="entry name" value="Ankyrin_rpt"/>
</dbReference>
<name>A0ABP0UFA9_9BRYO</name>
<dbReference type="PANTHER" id="PTHR22812">
    <property type="entry name" value="CHROMOBOX PROTEIN"/>
    <property type="match status" value="1"/>
</dbReference>
<reference evidence="6" key="1">
    <citation type="submission" date="2024-02" db="EMBL/GenBank/DDBJ databases">
        <authorList>
            <consortium name="ELIXIR-Norway"/>
            <consortium name="Elixir Norway"/>
        </authorList>
    </citation>
    <scope>NUCLEOTIDE SEQUENCE</scope>
</reference>
<dbReference type="InterPro" id="IPR016197">
    <property type="entry name" value="Chromo-like_dom_sf"/>
</dbReference>
<feature type="compositionally biased region" description="Acidic residues" evidence="4">
    <location>
        <begin position="138"/>
        <end position="155"/>
    </location>
</feature>
<dbReference type="SUPFAM" id="SSF54160">
    <property type="entry name" value="Chromo domain-like"/>
    <property type="match status" value="3"/>
</dbReference>
<proteinExistence type="predicted"/>
<evidence type="ECO:0000256" key="2">
    <source>
        <dbReference type="ARBA" id="ARBA00023242"/>
    </source>
</evidence>
<dbReference type="Gene3D" id="2.40.50.40">
    <property type="match status" value="3"/>
</dbReference>
<evidence type="ECO:0000256" key="4">
    <source>
        <dbReference type="SAM" id="MobiDB-lite"/>
    </source>
</evidence>
<evidence type="ECO:0000256" key="1">
    <source>
        <dbReference type="ARBA" id="ARBA00004123"/>
    </source>
</evidence>
<dbReference type="InterPro" id="IPR051219">
    <property type="entry name" value="Heterochromatin_chromo-domain"/>
</dbReference>
<feature type="compositionally biased region" description="Polar residues" evidence="4">
    <location>
        <begin position="459"/>
        <end position="477"/>
    </location>
</feature>
<feature type="compositionally biased region" description="Basic and acidic residues" evidence="4">
    <location>
        <begin position="107"/>
        <end position="137"/>
    </location>
</feature>
<feature type="repeat" description="ANK" evidence="3">
    <location>
        <begin position="246"/>
        <end position="278"/>
    </location>
</feature>
<feature type="region of interest" description="Disordered" evidence="4">
    <location>
        <begin position="457"/>
        <end position="477"/>
    </location>
</feature>
<feature type="domain" description="Chromo" evidence="5">
    <location>
        <begin position="407"/>
        <end position="465"/>
    </location>
</feature>
<feature type="region of interest" description="Disordered" evidence="4">
    <location>
        <begin position="107"/>
        <end position="155"/>
    </location>
</feature>
<dbReference type="PROSITE" id="PS50013">
    <property type="entry name" value="CHROMO_2"/>
    <property type="match status" value="2"/>
</dbReference>
<protein>
    <recommendedName>
        <fullName evidence="5">Chromo domain-containing protein</fullName>
    </recommendedName>
</protein>
<accession>A0ABP0UFA9</accession>
<dbReference type="PROSITE" id="PS50088">
    <property type="entry name" value="ANK_REPEAT"/>
    <property type="match status" value="2"/>
</dbReference>
<feature type="domain" description="Chromo" evidence="5">
    <location>
        <begin position="356"/>
        <end position="392"/>
    </location>
</feature>
<dbReference type="SMART" id="SM00248">
    <property type="entry name" value="ANK"/>
    <property type="match status" value="3"/>
</dbReference>
<evidence type="ECO:0000259" key="5">
    <source>
        <dbReference type="PROSITE" id="PS50013"/>
    </source>
</evidence>
<dbReference type="Proteomes" id="UP001497512">
    <property type="component" value="Chromosome 3"/>
</dbReference>
<keyword evidence="2" id="KW-0539">Nucleus</keyword>
<gene>
    <name evidence="6" type="ORF">CSSPTR1EN2_LOCUS15173</name>
</gene>
<dbReference type="InterPro" id="IPR036770">
    <property type="entry name" value="Ankyrin_rpt-contain_sf"/>
</dbReference>
<organism evidence="6 7">
    <name type="scientific">Sphagnum troendelagicum</name>
    <dbReference type="NCBI Taxonomy" id="128251"/>
    <lineage>
        <taxon>Eukaryota</taxon>
        <taxon>Viridiplantae</taxon>
        <taxon>Streptophyta</taxon>
        <taxon>Embryophyta</taxon>
        <taxon>Bryophyta</taxon>
        <taxon>Sphagnophytina</taxon>
        <taxon>Sphagnopsida</taxon>
        <taxon>Sphagnales</taxon>
        <taxon>Sphagnaceae</taxon>
        <taxon>Sphagnum</taxon>
    </lineage>
</organism>
<dbReference type="Pfam" id="PF00385">
    <property type="entry name" value="Chromo"/>
    <property type="match status" value="2"/>
</dbReference>
<evidence type="ECO:0000313" key="7">
    <source>
        <dbReference type="Proteomes" id="UP001497512"/>
    </source>
</evidence>